<comment type="similarity">
    <text evidence="1">Belongs to the ATP-dependent AMP-binding enzyme family.</text>
</comment>
<dbReference type="InterPro" id="IPR025110">
    <property type="entry name" value="AMP-bd_C"/>
</dbReference>
<evidence type="ECO:0000256" key="1">
    <source>
        <dbReference type="ARBA" id="ARBA00006432"/>
    </source>
</evidence>
<dbReference type="Gene3D" id="3.40.50.12780">
    <property type="entry name" value="N-terminal domain of ligase-like"/>
    <property type="match status" value="1"/>
</dbReference>
<dbReference type="GO" id="GO:0019748">
    <property type="term" value="P:secondary metabolic process"/>
    <property type="evidence" value="ECO:0007669"/>
    <property type="project" value="TreeGrafter"/>
</dbReference>
<dbReference type="GeneID" id="37067062"/>
<reference evidence="4 5" key="1">
    <citation type="submission" date="2016-12" db="EMBL/GenBank/DDBJ databases">
        <title>The genomes of Aspergillus section Nigri reveals drivers in fungal speciation.</title>
        <authorList>
            <consortium name="DOE Joint Genome Institute"/>
            <person name="Vesth T.C."/>
            <person name="Nybo J."/>
            <person name="Theobald S."/>
            <person name="Brandl J."/>
            <person name="Frisvad J.C."/>
            <person name="Nielsen K.F."/>
            <person name="Lyhne E.K."/>
            <person name="Kogle M.E."/>
            <person name="Kuo A."/>
            <person name="Riley R."/>
            <person name="Clum A."/>
            <person name="Nolan M."/>
            <person name="Lipzen A."/>
            <person name="Salamov A."/>
            <person name="Henrissat B."/>
            <person name="Wiebenga A."/>
            <person name="De Vries R.P."/>
            <person name="Grigoriev I.V."/>
            <person name="Mortensen U.H."/>
            <person name="Andersen M.R."/>
            <person name="Baker S.E."/>
        </authorList>
    </citation>
    <scope>NUCLEOTIDE SEQUENCE [LARGE SCALE GENOMIC DNA]</scope>
    <source>
        <strain evidence="4 5">CBS 117.55</strain>
    </source>
</reference>
<dbReference type="Proteomes" id="UP000247233">
    <property type="component" value="Unassembled WGS sequence"/>
</dbReference>
<dbReference type="PANTHER" id="PTHR24096:SF265">
    <property type="entry name" value="ENZYME, PUTATIVE (AFU_ORTHOLOGUE AFUA_5G14270)-RELATED"/>
    <property type="match status" value="1"/>
</dbReference>
<dbReference type="Pfam" id="PF13193">
    <property type="entry name" value="AMP-binding_C"/>
    <property type="match status" value="1"/>
</dbReference>
<dbReference type="PANTHER" id="PTHR24096">
    <property type="entry name" value="LONG-CHAIN-FATTY-ACID--COA LIGASE"/>
    <property type="match status" value="1"/>
</dbReference>
<evidence type="ECO:0000259" key="2">
    <source>
        <dbReference type="Pfam" id="PF00501"/>
    </source>
</evidence>
<dbReference type="Pfam" id="PF00501">
    <property type="entry name" value="AMP-binding"/>
    <property type="match status" value="1"/>
</dbReference>
<feature type="domain" description="AMP-binding enzyme C-terminal" evidence="3">
    <location>
        <begin position="426"/>
        <end position="505"/>
    </location>
</feature>
<evidence type="ECO:0000313" key="5">
    <source>
        <dbReference type="Proteomes" id="UP000247233"/>
    </source>
</evidence>
<accession>A0A317W5B3</accession>
<evidence type="ECO:0000313" key="4">
    <source>
        <dbReference type="EMBL" id="PWY79330.1"/>
    </source>
</evidence>
<protein>
    <submittedName>
        <fullName evidence="4">AMP-binding enzyme</fullName>
    </submittedName>
</protein>
<dbReference type="InterPro" id="IPR042099">
    <property type="entry name" value="ANL_N_sf"/>
</dbReference>
<dbReference type="FunFam" id="3.30.300.30:FF:000007">
    <property type="entry name" value="4-coumarate--CoA ligase 2"/>
    <property type="match status" value="1"/>
</dbReference>
<evidence type="ECO:0000259" key="3">
    <source>
        <dbReference type="Pfam" id="PF13193"/>
    </source>
</evidence>
<comment type="caution">
    <text evidence="4">The sequence shown here is derived from an EMBL/GenBank/DDBJ whole genome shotgun (WGS) entry which is preliminary data.</text>
</comment>
<dbReference type="InterPro" id="IPR045851">
    <property type="entry name" value="AMP-bd_C_sf"/>
</dbReference>
<proteinExistence type="inferred from homology"/>
<dbReference type="EMBL" id="MSFL01000016">
    <property type="protein sequence ID" value="PWY79330.1"/>
    <property type="molecule type" value="Genomic_DNA"/>
</dbReference>
<gene>
    <name evidence="4" type="ORF">BO70DRAFT_371951</name>
</gene>
<sequence>MASNTYRVDSYIYVDVHNPSRSISYNQARTAVRQLIAGLRAWGVREGDCVNIHSFNDIYYTMLVLAIVGAGGIFTGSNPAYTSMELAHHFRASQTQFVITEPEFLGPASVAAREVKIPESRIRVFDVMGQDLPQGQLSWKELFEHGEEDWVRFDDERVASTTTAARLFSSGTTGLPKATAITHRNFVAQHELAFESQRRPYPVSRVIPMPLFHAAAAPSSHFGSLKAGHVNYVMRRFDLPLFLQTMEKYQVTEITVVPPMALAIIMNPMSYERGYLRSVRASLLGAAPMDKAAQKRFQALLGEGARCTQVWGMTETCCIATMFPWYEQDETGSVGRLITNIEAKLVDDNGKNISAYGVRGEMCVRGPTVTPGYFNNSAANAESFDSDGWFHTGDIMYCDGDTRKWYVVDRKKELIKVRGFQVAPPELEAVLISHPLIVDAAVIGLRNVVPETELPRAYVVRRPGEGAKLTEEEVMKYLGERLARYKALTGGVKFVEAIPKNASGKILKKVLREESQKEIQRGWKPKL</sequence>
<dbReference type="SUPFAM" id="SSF56801">
    <property type="entry name" value="Acetyl-CoA synthetase-like"/>
    <property type="match status" value="1"/>
</dbReference>
<keyword evidence="5" id="KW-1185">Reference proteome</keyword>
<dbReference type="VEuPathDB" id="FungiDB:BO70DRAFT_371951"/>
<dbReference type="GO" id="GO:0016405">
    <property type="term" value="F:CoA-ligase activity"/>
    <property type="evidence" value="ECO:0007669"/>
    <property type="project" value="TreeGrafter"/>
</dbReference>
<name>A0A317W5B3_9EURO</name>
<organism evidence="4 5">
    <name type="scientific">Aspergillus heteromorphus CBS 117.55</name>
    <dbReference type="NCBI Taxonomy" id="1448321"/>
    <lineage>
        <taxon>Eukaryota</taxon>
        <taxon>Fungi</taxon>
        <taxon>Dikarya</taxon>
        <taxon>Ascomycota</taxon>
        <taxon>Pezizomycotina</taxon>
        <taxon>Eurotiomycetes</taxon>
        <taxon>Eurotiomycetidae</taxon>
        <taxon>Eurotiales</taxon>
        <taxon>Aspergillaceae</taxon>
        <taxon>Aspergillus</taxon>
        <taxon>Aspergillus subgen. Circumdati</taxon>
    </lineage>
</organism>
<dbReference type="OrthoDB" id="6509636at2759"/>
<feature type="domain" description="AMP-dependent synthetase/ligase" evidence="2">
    <location>
        <begin position="13"/>
        <end position="374"/>
    </location>
</feature>
<dbReference type="InterPro" id="IPR000873">
    <property type="entry name" value="AMP-dep_synth/lig_dom"/>
</dbReference>
<dbReference type="STRING" id="1448321.A0A317W5B3"/>
<dbReference type="Gene3D" id="3.30.300.30">
    <property type="match status" value="1"/>
</dbReference>
<dbReference type="AlphaFoldDB" id="A0A317W5B3"/>
<dbReference type="RefSeq" id="XP_025398550.1">
    <property type="nucleotide sequence ID" value="XM_025544825.1"/>
</dbReference>
<dbReference type="CDD" id="cd05911">
    <property type="entry name" value="Firefly_Luc_like"/>
    <property type="match status" value="1"/>
</dbReference>